<accession>A0ACC0R7R1</accession>
<sequence length="465" mass="53248">MTLFVDHPREIVDSILQWLAPKDIYALCLVDKSCYTAAQPWLYSRIEWEWAAKVPPVDVLLRTLLEKPALGECVQSVILKGSDIPGHYWFPATPARPRFDDGGVDDLVAFVKSRELPRRYTNDWIKGLRSSRSTLKVDAYTACLLAMLPNLSYLKLEPRFAVRSKLSSRMFRAALSVFPRPHKPKLPHFQQLRDVAHLRRISSIPGGRPKGANLLTPFFYLPEVHRVSACIDNTPYWRWPEHKPALGTLTTLNIAFIHAKHLGTILSETKNLQTLRWDWRGWPYTHSTIGHWINLDEIMAALQHVQKTLIELKVLGSCNYLSSYRCSVRLTGSLQGMVSFKKLKTLEIPLAFMAGLAASVPPAHLGESLPATVEHVALTDDFCKEHDWRVQQQLEAFTHWMDNVKTETPRLQSFEWVTMMRQTLVEWLANTELESRLLDVCGRVGVEVEVVQRPESSGRKRLNWN</sequence>
<name>A0ACC0R7R1_9HYPO</name>
<evidence type="ECO:0000313" key="2">
    <source>
        <dbReference type="Proteomes" id="UP001065298"/>
    </source>
</evidence>
<dbReference type="Proteomes" id="UP001065298">
    <property type="component" value="Chromosome 3"/>
</dbReference>
<organism evidence="1 2">
    <name type="scientific">Fusarium keratoplasticum</name>
    <dbReference type="NCBI Taxonomy" id="1328300"/>
    <lineage>
        <taxon>Eukaryota</taxon>
        <taxon>Fungi</taxon>
        <taxon>Dikarya</taxon>
        <taxon>Ascomycota</taxon>
        <taxon>Pezizomycotina</taxon>
        <taxon>Sordariomycetes</taxon>
        <taxon>Hypocreomycetidae</taxon>
        <taxon>Hypocreales</taxon>
        <taxon>Nectriaceae</taxon>
        <taxon>Fusarium</taxon>
        <taxon>Fusarium solani species complex</taxon>
    </lineage>
</organism>
<evidence type="ECO:0000313" key="1">
    <source>
        <dbReference type="EMBL" id="KAI8675772.1"/>
    </source>
</evidence>
<protein>
    <submittedName>
        <fullName evidence="1">Uncharacterized protein</fullName>
    </submittedName>
</protein>
<comment type="caution">
    <text evidence="1">The sequence shown here is derived from an EMBL/GenBank/DDBJ whole genome shotgun (WGS) entry which is preliminary data.</text>
</comment>
<keyword evidence="2" id="KW-1185">Reference proteome</keyword>
<gene>
    <name evidence="1" type="ORF">NCS57_00479200</name>
</gene>
<dbReference type="EMBL" id="CM046505">
    <property type="protein sequence ID" value="KAI8675772.1"/>
    <property type="molecule type" value="Genomic_DNA"/>
</dbReference>
<proteinExistence type="predicted"/>
<reference evidence="1" key="1">
    <citation type="submission" date="2022-06" db="EMBL/GenBank/DDBJ databases">
        <title>Fusarium solani species complex genomes reveal bases of compartmentalisation and animal pathogenesis.</title>
        <authorList>
            <person name="Tsai I.J."/>
        </authorList>
    </citation>
    <scope>NUCLEOTIDE SEQUENCE</scope>
    <source>
        <strain evidence="1">Fu6.1</strain>
    </source>
</reference>